<keyword evidence="2" id="KW-1185">Reference proteome</keyword>
<accession>A0A915PIN0</accession>
<name>A0A915PIN0_9BILA</name>
<feature type="domain" description="Ground-like" evidence="1">
    <location>
        <begin position="335"/>
        <end position="406"/>
    </location>
</feature>
<dbReference type="Pfam" id="PF04155">
    <property type="entry name" value="Ground-like"/>
    <property type="match status" value="1"/>
</dbReference>
<dbReference type="Proteomes" id="UP000887581">
    <property type="component" value="Unplaced"/>
</dbReference>
<organism evidence="2 3">
    <name type="scientific">Setaria digitata</name>
    <dbReference type="NCBI Taxonomy" id="48799"/>
    <lineage>
        <taxon>Eukaryota</taxon>
        <taxon>Metazoa</taxon>
        <taxon>Ecdysozoa</taxon>
        <taxon>Nematoda</taxon>
        <taxon>Chromadorea</taxon>
        <taxon>Rhabditida</taxon>
        <taxon>Spirurina</taxon>
        <taxon>Spiruromorpha</taxon>
        <taxon>Filarioidea</taxon>
        <taxon>Setariidae</taxon>
        <taxon>Setaria</taxon>
    </lineage>
</organism>
<dbReference type="AlphaFoldDB" id="A0A915PIN0"/>
<evidence type="ECO:0000313" key="2">
    <source>
        <dbReference type="Proteomes" id="UP000887581"/>
    </source>
</evidence>
<evidence type="ECO:0000259" key="1">
    <source>
        <dbReference type="Pfam" id="PF04155"/>
    </source>
</evidence>
<proteinExistence type="predicted"/>
<sequence length="429" mass="48899">MFAILVAILSSSDTVETILEASKSPELALSMMDENTGKPDIKQSLLENLNEFSQENSQKLVVLRPNSRYHEYSPVNNLAYQTDEKQQEGRISRDQYETLKIQSEPSHKQVPILAEVSSTVNENEKILDNWKNTREKRLRFYTTNITFNDWETFITDYNKIIPQYNRRHATFSEHEVADTSSMNKHFPKGNVSTVNSPPGYMSPIREMESFEVQNPFDYQQVVSSLNPAQEMIFNEVETGDRLPPPPNPRSTEASVHTVKVYPPAQQPSTDYQGKSAFQSNLLYQEYGGRGSFEQPIPQMIPNEDNADLTYAAEASSDCISDPCETNPAPFGRTEDERCNSPRLRQIILQNIVERNAEASKQIIYNICEAEMELPCNVICGVGFYSYVARATQFCLASTMDVSCYAFVPACNFDSNFAKKRWAKRRRTML</sequence>
<dbReference type="WBParaSite" id="sdigi.contig196.g5960.t1">
    <property type="protein sequence ID" value="sdigi.contig196.g5960.t1"/>
    <property type="gene ID" value="sdigi.contig196.g5960"/>
</dbReference>
<dbReference type="InterPro" id="IPR007284">
    <property type="entry name" value="Ground-like_dom"/>
</dbReference>
<protein>
    <submittedName>
        <fullName evidence="3">Ground-like domain-containing protein</fullName>
    </submittedName>
</protein>
<reference evidence="3" key="1">
    <citation type="submission" date="2022-11" db="UniProtKB">
        <authorList>
            <consortium name="WormBaseParasite"/>
        </authorList>
    </citation>
    <scope>IDENTIFICATION</scope>
</reference>
<evidence type="ECO:0000313" key="3">
    <source>
        <dbReference type="WBParaSite" id="sdigi.contig196.g5960.t1"/>
    </source>
</evidence>